<dbReference type="RefSeq" id="WP_206276918.1">
    <property type="nucleotide sequence ID" value="NZ_CP145912.1"/>
</dbReference>
<accession>A0ABU2IZJ5</accession>
<dbReference type="Proteomes" id="UP001252207">
    <property type="component" value="Unassembled WGS sequence"/>
</dbReference>
<dbReference type="GeneID" id="89490916"/>
<keyword evidence="2" id="KW-1185">Reference proteome</keyword>
<reference evidence="1 2" key="1">
    <citation type="submission" date="2022-06" db="EMBL/GenBank/DDBJ databases">
        <title>Chromosome and plasmid sequencings of Enterobacteriales species co-exiting double carbapenemases.</title>
        <authorList>
            <person name="Fu Y."/>
        </authorList>
    </citation>
    <scope>NUCLEOTIDE SEQUENCE [LARGE SCALE GENOMIC DNA]</scope>
    <source>
        <strain evidence="1 2">21030615019</strain>
    </source>
</reference>
<proteinExistence type="predicted"/>
<gene>
    <name evidence="1" type="ORF">NLX89_14205</name>
</gene>
<evidence type="ECO:0008006" key="3">
    <source>
        <dbReference type="Google" id="ProtNLM"/>
    </source>
</evidence>
<organism evidence="1 2">
    <name type="scientific">Providencia huaxiensis</name>
    <dbReference type="NCBI Taxonomy" id="2027290"/>
    <lineage>
        <taxon>Bacteria</taxon>
        <taxon>Pseudomonadati</taxon>
        <taxon>Pseudomonadota</taxon>
        <taxon>Gammaproteobacteria</taxon>
        <taxon>Enterobacterales</taxon>
        <taxon>Morganellaceae</taxon>
        <taxon>Providencia</taxon>
    </lineage>
</organism>
<sequence length="100" mass="11322">MNDFMYQGQIMKFVVPKPDPKNVCNLCGENVGKDNLIQGQAANICFDCSDLAKQLADEKRKEMAFKQVRELGDFLESIEGGTSMYEIAEKIYDAGYRKVE</sequence>
<evidence type="ECO:0000313" key="2">
    <source>
        <dbReference type="Proteomes" id="UP001252207"/>
    </source>
</evidence>
<comment type="caution">
    <text evidence="1">The sequence shown here is derived from an EMBL/GenBank/DDBJ whole genome shotgun (WGS) entry which is preliminary data.</text>
</comment>
<dbReference type="EMBL" id="JANAVW010000001">
    <property type="protein sequence ID" value="MDT0134492.1"/>
    <property type="molecule type" value="Genomic_DNA"/>
</dbReference>
<name>A0ABU2IZJ5_9GAMM</name>
<protein>
    <recommendedName>
        <fullName evidence="3">ClpX-type ZB domain-containing protein</fullName>
    </recommendedName>
</protein>
<evidence type="ECO:0000313" key="1">
    <source>
        <dbReference type="EMBL" id="MDT0134492.1"/>
    </source>
</evidence>